<keyword evidence="1" id="KW-1133">Transmembrane helix</keyword>
<protein>
    <submittedName>
        <fullName evidence="2">Uncharacterized protein</fullName>
    </submittedName>
</protein>
<name>A0A285D0H8_9RHOB</name>
<dbReference type="OrthoDB" id="7875737at2"/>
<reference evidence="3" key="1">
    <citation type="submission" date="2017-08" db="EMBL/GenBank/DDBJ databases">
        <authorList>
            <person name="Varghese N."/>
            <person name="Submissions S."/>
        </authorList>
    </citation>
    <scope>NUCLEOTIDE SEQUENCE [LARGE SCALE GENOMIC DNA]</scope>
    <source>
        <strain evidence="3">JA234</strain>
    </source>
</reference>
<dbReference type="Proteomes" id="UP000219467">
    <property type="component" value="Unassembled WGS sequence"/>
</dbReference>
<dbReference type="RefSeq" id="WP_097031285.1">
    <property type="nucleotide sequence ID" value="NZ_OAOQ01000015.1"/>
</dbReference>
<dbReference type="AlphaFoldDB" id="A0A285D0H8"/>
<evidence type="ECO:0000313" key="2">
    <source>
        <dbReference type="EMBL" id="SNX73347.1"/>
    </source>
</evidence>
<feature type="transmembrane region" description="Helical" evidence="1">
    <location>
        <begin position="47"/>
        <end position="70"/>
    </location>
</feature>
<sequence length="71" mass="7545">MEWLIWIGAALTLGGVLGLAWCIWLAMAARRANLPDAEMRARLQHVVVLNLAAVGVSAFGLMFVVAGVLLG</sequence>
<evidence type="ECO:0000313" key="3">
    <source>
        <dbReference type="Proteomes" id="UP000219467"/>
    </source>
</evidence>
<evidence type="ECO:0000256" key="1">
    <source>
        <dbReference type="SAM" id="Phobius"/>
    </source>
</evidence>
<accession>A0A285D0H8</accession>
<keyword evidence="1" id="KW-0472">Membrane</keyword>
<organism evidence="2 3">
    <name type="scientific">Cereibacter ovatus</name>
    <dbReference type="NCBI Taxonomy" id="439529"/>
    <lineage>
        <taxon>Bacteria</taxon>
        <taxon>Pseudomonadati</taxon>
        <taxon>Pseudomonadota</taxon>
        <taxon>Alphaproteobacteria</taxon>
        <taxon>Rhodobacterales</taxon>
        <taxon>Paracoccaceae</taxon>
        <taxon>Cereibacter</taxon>
    </lineage>
</organism>
<dbReference type="EMBL" id="OAOQ01000015">
    <property type="protein sequence ID" value="SNX73347.1"/>
    <property type="molecule type" value="Genomic_DNA"/>
</dbReference>
<proteinExistence type="predicted"/>
<keyword evidence="3" id="KW-1185">Reference proteome</keyword>
<keyword evidence="1" id="KW-0812">Transmembrane</keyword>
<gene>
    <name evidence="2" type="ORF">SAMN05878503_11544</name>
</gene>
<feature type="transmembrane region" description="Helical" evidence="1">
    <location>
        <begin position="6"/>
        <end position="26"/>
    </location>
</feature>